<sequence length="189" mass="22585">MYQYPEFKERTSHVMETISRNFHISYEGFPKLVVFVPILSINDFAAEEYIWFASDHFIYGTSLQYQATILPQDEASYTYMLVPALTWKYKGIPIKDMEYLHLFDSVYAYVYNQQYGIPDDGSFLPRMDAIKSENDQIKSSIVQWIKREEDVEMKNRFCQKWFQLIESGSQDWNELKELIEQYIVIKEDL</sequence>
<evidence type="ECO:0000313" key="1">
    <source>
        <dbReference type="EMBL" id="BBW95524.1"/>
    </source>
</evidence>
<accession>A0A679FRX1</accession>
<keyword evidence="2" id="KW-1185">Reference proteome</keyword>
<proteinExistence type="predicted"/>
<dbReference type="AlphaFoldDB" id="A0A679FRX1"/>
<gene>
    <name evidence="1" type="ORF">GsuE55_03570</name>
</gene>
<dbReference type="Proteomes" id="UP000501421">
    <property type="component" value="Chromosome"/>
</dbReference>
<evidence type="ECO:0000313" key="2">
    <source>
        <dbReference type="Proteomes" id="UP000501421"/>
    </source>
</evidence>
<reference evidence="2" key="1">
    <citation type="journal article" date="2020" name="Microbiol. Resour. Announc.">
        <title>Complete Genome Sequence of Geobacillus sp. Strain E55-1, Isolated from Mine Geyser in Japan.</title>
        <authorList>
            <person name="Miyazaki K."/>
            <person name="Hase E."/>
            <person name="Tokito N."/>
        </authorList>
    </citation>
    <scope>NUCLEOTIDE SEQUENCE [LARGE SCALE GENOMIC DNA]</scope>
    <source>
        <strain evidence="2">E55-1</strain>
    </source>
</reference>
<organism evidence="1 2">
    <name type="scientific">Geobacillus subterraneus</name>
    <dbReference type="NCBI Taxonomy" id="129338"/>
    <lineage>
        <taxon>Bacteria</taxon>
        <taxon>Bacillati</taxon>
        <taxon>Bacillota</taxon>
        <taxon>Bacilli</taxon>
        <taxon>Bacillales</taxon>
        <taxon>Anoxybacillaceae</taxon>
        <taxon>Geobacillus</taxon>
    </lineage>
</organism>
<name>A0A679FRX1_9BACL</name>
<dbReference type="EMBL" id="AP022557">
    <property type="protein sequence ID" value="BBW95524.1"/>
    <property type="molecule type" value="Genomic_DNA"/>
</dbReference>
<protein>
    <submittedName>
        <fullName evidence="1">Uncharacterized protein</fullName>
    </submittedName>
</protein>